<accession>A0A5N6Z9V6</accession>
<reference evidence="2" key="1">
    <citation type="submission" date="2019-04" db="EMBL/GenBank/DDBJ databases">
        <title>Friends and foes A comparative genomics studyof 23 Aspergillus species from section Flavi.</title>
        <authorList>
            <consortium name="DOE Joint Genome Institute"/>
            <person name="Kjaerbolling I."/>
            <person name="Vesth T."/>
            <person name="Frisvad J.C."/>
            <person name="Nybo J.L."/>
            <person name="Theobald S."/>
            <person name="Kildgaard S."/>
            <person name="Isbrandt T."/>
            <person name="Kuo A."/>
            <person name="Sato A."/>
            <person name="Lyhne E.K."/>
            <person name="Kogle M.E."/>
            <person name="Wiebenga A."/>
            <person name="Kun R.S."/>
            <person name="Lubbers R.J."/>
            <person name="Makela M.R."/>
            <person name="Barry K."/>
            <person name="Chovatia M."/>
            <person name="Clum A."/>
            <person name="Daum C."/>
            <person name="Haridas S."/>
            <person name="He G."/>
            <person name="LaButti K."/>
            <person name="Lipzen A."/>
            <person name="Mondo S."/>
            <person name="Riley R."/>
            <person name="Salamov A."/>
            <person name="Simmons B.A."/>
            <person name="Magnuson J.K."/>
            <person name="Henrissat B."/>
            <person name="Mortensen U.H."/>
            <person name="Larsen T.O."/>
            <person name="Devries R.P."/>
            <person name="Grigoriev I.V."/>
            <person name="Machida M."/>
            <person name="Baker S.E."/>
            <person name="Andersen M.R."/>
        </authorList>
    </citation>
    <scope>NUCLEOTIDE SEQUENCE [LARGE SCALE GENOMIC DNA]</scope>
    <source>
        <strain evidence="2">CBS 553.77</strain>
    </source>
</reference>
<gene>
    <name evidence="1" type="ORF">BDV28DRAFT_157548</name>
</gene>
<dbReference type="AlphaFoldDB" id="A0A5N6Z9V6"/>
<organism evidence="1 2">
    <name type="scientific">Aspergillus coremiiformis</name>
    <dbReference type="NCBI Taxonomy" id="138285"/>
    <lineage>
        <taxon>Eukaryota</taxon>
        <taxon>Fungi</taxon>
        <taxon>Dikarya</taxon>
        <taxon>Ascomycota</taxon>
        <taxon>Pezizomycotina</taxon>
        <taxon>Eurotiomycetes</taxon>
        <taxon>Eurotiomycetidae</taxon>
        <taxon>Eurotiales</taxon>
        <taxon>Aspergillaceae</taxon>
        <taxon>Aspergillus</taxon>
        <taxon>Aspergillus subgen. Circumdati</taxon>
    </lineage>
</organism>
<keyword evidence="2" id="KW-1185">Reference proteome</keyword>
<sequence length="238" mass="27022">MPGASDAGIASACKTPETVTLPRKNWKVAERERHRVFITSQATVLETLLKEVYRRLEGVNPRGLEIHSTLLRCKLFYVIGRKQYATKLEGAVTVGPAAEMLPIVSCTGWYERQTWNEFLGETLSVMVSQLAQNMSVRTGRGIQDQEVFVIGFHGPRIHIARALFTADMISRVHPRGCSRDEVFELKFTRSYDLTLKKDWLEVTRALARLFRYLLSGHAKVRAIQGYLNRGELRTGKDI</sequence>
<dbReference type="OrthoDB" id="4486482at2759"/>
<evidence type="ECO:0000313" key="1">
    <source>
        <dbReference type="EMBL" id="KAE8352830.1"/>
    </source>
</evidence>
<evidence type="ECO:0000313" key="2">
    <source>
        <dbReference type="Proteomes" id="UP000327118"/>
    </source>
</evidence>
<name>A0A5N6Z9V6_9EURO</name>
<protein>
    <submittedName>
        <fullName evidence="1">Uncharacterized protein</fullName>
    </submittedName>
</protein>
<proteinExistence type="predicted"/>
<dbReference type="Proteomes" id="UP000327118">
    <property type="component" value="Unassembled WGS sequence"/>
</dbReference>
<dbReference type="EMBL" id="ML739117">
    <property type="protein sequence ID" value="KAE8352830.1"/>
    <property type="molecule type" value="Genomic_DNA"/>
</dbReference>